<keyword evidence="1" id="KW-0175">Coiled coil</keyword>
<dbReference type="AlphaFoldDB" id="A0A915CT15"/>
<sequence>MPANEKPSRTAAAVALEEKKLEEQRNKKKKLIEAANTEMKMKKAEIDSIRAIPDNEITLDSKDEKNNKKDETNEEESDSDDN</sequence>
<feature type="coiled-coil region" evidence="1">
    <location>
        <begin position="14"/>
        <end position="45"/>
    </location>
</feature>
<proteinExistence type="predicted"/>
<keyword evidence="3" id="KW-1185">Reference proteome</keyword>
<organism evidence="3 4">
    <name type="scientific">Ditylenchus dipsaci</name>
    <dbReference type="NCBI Taxonomy" id="166011"/>
    <lineage>
        <taxon>Eukaryota</taxon>
        <taxon>Metazoa</taxon>
        <taxon>Ecdysozoa</taxon>
        <taxon>Nematoda</taxon>
        <taxon>Chromadorea</taxon>
        <taxon>Rhabditida</taxon>
        <taxon>Tylenchina</taxon>
        <taxon>Tylenchomorpha</taxon>
        <taxon>Sphaerularioidea</taxon>
        <taxon>Anguinidae</taxon>
        <taxon>Anguininae</taxon>
        <taxon>Ditylenchus</taxon>
    </lineage>
</organism>
<feature type="region of interest" description="Disordered" evidence="2">
    <location>
        <begin position="46"/>
        <end position="82"/>
    </location>
</feature>
<evidence type="ECO:0000256" key="2">
    <source>
        <dbReference type="SAM" id="MobiDB-lite"/>
    </source>
</evidence>
<reference evidence="4" key="1">
    <citation type="submission" date="2022-11" db="UniProtKB">
        <authorList>
            <consortium name="WormBaseParasite"/>
        </authorList>
    </citation>
    <scope>IDENTIFICATION</scope>
</reference>
<evidence type="ECO:0000256" key="1">
    <source>
        <dbReference type="SAM" id="Coils"/>
    </source>
</evidence>
<feature type="compositionally biased region" description="Acidic residues" evidence="2">
    <location>
        <begin position="72"/>
        <end position="82"/>
    </location>
</feature>
<accession>A0A915CT15</accession>
<dbReference type="WBParaSite" id="jg11824">
    <property type="protein sequence ID" value="jg11824"/>
    <property type="gene ID" value="jg11824"/>
</dbReference>
<evidence type="ECO:0000313" key="3">
    <source>
        <dbReference type="Proteomes" id="UP000887574"/>
    </source>
</evidence>
<feature type="compositionally biased region" description="Basic and acidic residues" evidence="2">
    <location>
        <begin position="59"/>
        <end position="71"/>
    </location>
</feature>
<protein>
    <submittedName>
        <fullName evidence="4">Uncharacterized protein</fullName>
    </submittedName>
</protein>
<evidence type="ECO:0000313" key="4">
    <source>
        <dbReference type="WBParaSite" id="jg11824"/>
    </source>
</evidence>
<name>A0A915CT15_9BILA</name>
<dbReference type="Proteomes" id="UP000887574">
    <property type="component" value="Unplaced"/>
</dbReference>